<dbReference type="EMBL" id="MW082583">
    <property type="protein sequence ID" value="QPI13720.1"/>
    <property type="molecule type" value="Genomic_DNA"/>
</dbReference>
<gene>
    <name evidence="1" type="ORF">SIPHO4S_00024</name>
</gene>
<sequence>MKIIDILAFEDAQILAQMARRSNGVGSDSCWIAAMRSLAAAYGVGVK</sequence>
<organism evidence="1 2">
    <name type="scientific">Serratia phage Tsm2</name>
    <dbReference type="NCBI Taxonomy" id="2787014"/>
    <lineage>
        <taxon>Viruses</taxon>
        <taxon>Duplodnaviria</taxon>
        <taxon>Heunggongvirae</taxon>
        <taxon>Uroviricota</taxon>
        <taxon>Caudoviricetes</taxon>
        <taxon>Sarkviridae</taxon>
        <taxon>Otakuvirus</taxon>
        <taxon>Otakuvirus Tsm2</taxon>
    </lineage>
</organism>
<evidence type="ECO:0000313" key="1">
    <source>
        <dbReference type="EMBL" id="QPI13720.1"/>
    </source>
</evidence>
<dbReference type="Proteomes" id="UP000595016">
    <property type="component" value="Segment"/>
</dbReference>
<keyword evidence="2" id="KW-1185">Reference proteome</keyword>
<accession>A0A7S9XE99</accession>
<evidence type="ECO:0000313" key="2">
    <source>
        <dbReference type="Proteomes" id="UP000595016"/>
    </source>
</evidence>
<proteinExistence type="predicted"/>
<reference evidence="1 2" key="1">
    <citation type="submission" date="2020-10" db="EMBL/GenBank/DDBJ databases">
        <authorList>
            <person name="Dukhno E.A."/>
            <person name="Kornienko N.O."/>
            <person name="Shybanov S.R."/>
            <person name="Kharina A.V."/>
            <person name="Budzanivska I.G."/>
        </authorList>
    </citation>
    <scope>NUCLEOTIDE SEQUENCE [LARGE SCALE GENOMIC DNA]</scope>
</reference>
<name>A0A7S9XE99_9CAUD</name>
<protein>
    <submittedName>
        <fullName evidence="1">Uncharacterized protein</fullName>
    </submittedName>
</protein>